<reference evidence="3" key="1">
    <citation type="submission" date="2016-10" db="EMBL/GenBank/DDBJ databases">
        <title>Comparative genomics uncovers the prolific and rare metabolic potential of the cyanobacterial genus Moorea.</title>
        <authorList>
            <person name="Leao T."/>
            <person name="Castelao G."/>
            <person name="Korobeynikov A."/>
            <person name="Monroe E.A."/>
            <person name="Podell S."/>
            <person name="Glukhov E."/>
            <person name="Allen E."/>
            <person name="Gerwick W.H."/>
            <person name="Gerwick L."/>
        </authorList>
    </citation>
    <scope>NUCLEOTIDE SEQUENCE [LARGE SCALE GENOMIC DNA]</scope>
    <source>
        <strain evidence="3">PAL-8-15-08-1</strain>
    </source>
</reference>
<dbReference type="Proteomes" id="UP000177870">
    <property type="component" value="Chromosome"/>
</dbReference>
<organism evidence="2 3">
    <name type="scientific">Moorena producens PAL-8-15-08-1</name>
    <dbReference type="NCBI Taxonomy" id="1458985"/>
    <lineage>
        <taxon>Bacteria</taxon>
        <taxon>Bacillati</taxon>
        <taxon>Cyanobacteriota</taxon>
        <taxon>Cyanophyceae</taxon>
        <taxon>Coleofasciculales</taxon>
        <taxon>Coleofasciculaceae</taxon>
        <taxon>Moorena</taxon>
    </lineage>
</organism>
<sequence>MGLCAELVSAPVLMQSLMGETTPVAGGTAVAHGGDPQDRAASPRPHWLPKTALPPQDRAASLSSPDSYIAPINTKGYIADGFPIYLF</sequence>
<dbReference type="KEGG" id="mpro:BJP34_07730"/>
<proteinExistence type="predicted"/>
<protein>
    <submittedName>
        <fullName evidence="2">Uncharacterized protein</fullName>
    </submittedName>
</protein>
<dbReference type="EMBL" id="CP017599">
    <property type="protein sequence ID" value="AOW99361.1"/>
    <property type="molecule type" value="Genomic_DNA"/>
</dbReference>
<gene>
    <name evidence="2" type="ORF">BJP34_07730</name>
</gene>
<feature type="region of interest" description="Disordered" evidence="1">
    <location>
        <begin position="24"/>
        <end position="65"/>
    </location>
</feature>
<evidence type="ECO:0000256" key="1">
    <source>
        <dbReference type="SAM" id="MobiDB-lite"/>
    </source>
</evidence>
<dbReference type="AlphaFoldDB" id="A0A1D8TP06"/>
<name>A0A1D8TP06_9CYAN</name>
<accession>A0A1D8TP06</accession>
<evidence type="ECO:0000313" key="2">
    <source>
        <dbReference type="EMBL" id="AOW99361.1"/>
    </source>
</evidence>
<evidence type="ECO:0000313" key="3">
    <source>
        <dbReference type="Proteomes" id="UP000177870"/>
    </source>
</evidence>